<dbReference type="InterPro" id="IPR036691">
    <property type="entry name" value="Endo/exonu/phosph_ase_sf"/>
</dbReference>
<protein>
    <recommendedName>
        <fullName evidence="2">Endonuclease/exonuclease/phosphatase domain-containing protein</fullName>
    </recommendedName>
</protein>
<evidence type="ECO:0000313" key="4">
    <source>
        <dbReference type="Proteomes" id="UP001059295"/>
    </source>
</evidence>
<gene>
    <name evidence="3" type="ORF">NQ491_05195</name>
</gene>
<dbReference type="GeneID" id="82891107"/>
<evidence type="ECO:0000256" key="1">
    <source>
        <dbReference type="SAM" id="SignalP"/>
    </source>
</evidence>
<dbReference type="PANTHER" id="PTHR42834:SF1">
    <property type="entry name" value="ENDONUCLEASE_EXONUCLEASE_PHOSPHATASE FAMILY PROTEIN (AFU_ORTHOLOGUE AFUA_3G09210)"/>
    <property type="match status" value="1"/>
</dbReference>
<reference evidence="3" key="1">
    <citation type="journal article" date="2022" name="Cell">
        <title>Design, construction, and in vivo augmentation of a complex gut microbiome.</title>
        <authorList>
            <person name="Cheng A.G."/>
            <person name="Ho P.Y."/>
            <person name="Aranda-Diaz A."/>
            <person name="Jain S."/>
            <person name="Yu F.B."/>
            <person name="Meng X."/>
            <person name="Wang M."/>
            <person name="Iakiviak M."/>
            <person name="Nagashima K."/>
            <person name="Zhao A."/>
            <person name="Murugkar P."/>
            <person name="Patil A."/>
            <person name="Atabakhsh K."/>
            <person name="Weakley A."/>
            <person name="Yan J."/>
            <person name="Brumbaugh A.R."/>
            <person name="Higginbottom S."/>
            <person name="Dimas A."/>
            <person name="Shiver A.L."/>
            <person name="Deutschbauer A."/>
            <person name="Neff N."/>
            <person name="Sonnenburg J.L."/>
            <person name="Huang K.C."/>
            <person name="Fischbach M.A."/>
        </authorList>
    </citation>
    <scope>NUCLEOTIDE SEQUENCE</scope>
    <source>
        <strain evidence="3">AP11</strain>
    </source>
</reference>
<sequence length="324" mass="36736">MKYFLLIWMLCPLAWLHAAGPGIRIACYNAESLHDTIPDRLIDDGDYTPRGARQWNGERYRLKIGHIARVIDELDADLLLLTEIENESVLRDLMLATSSDYNYIHRHTSDRRGMDIALLYRGSLFFPGRVRQIAGPGLPRELLVVDGLLDGEPLTLIGAHLPSQLNRASYRLRALGTLRKAVDSILRRDPDRKLLVMGDMNCTPQSAEAVRELGIRDPADTVREGTYRRVPLYTPLLGPSRRGFGSYAYRDRRFLYDWIAASPAATRGPGLRLSHGGVFVRDWMLHSSGPFKGYPLRTFRSREYLGGYSDHLPVYVELEASEPE</sequence>
<feature type="domain" description="Endonuclease/exonuclease/phosphatase" evidence="2">
    <location>
        <begin position="25"/>
        <end position="319"/>
    </location>
</feature>
<keyword evidence="4" id="KW-1185">Reference proteome</keyword>
<feature type="chain" id="PRO_5046840371" description="Endonuclease/exonuclease/phosphatase domain-containing protein" evidence="1">
    <location>
        <begin position="19"/>
        <end position="324"/>
    </location>
</feature>
<feature type="signal peptide" evidence="1">
    <location>
        <begin position="1"/>
        <end position="18"/>
    </location>
</feature>
<organism evidence="3 4">
    <name type="scientific">Alistipes ihumii AP11</name>
    <dbReference type="NCBI Taxonomy" id="1211813"/>
    <lineage>
        <taxon>Bacteria</taxon>
        <taxon>Pseudomonadati</taxon>
        <taxon>Bacteroidota</taxon>
        <taxon>Bacteroidia</taxon>
        <taxon>Bacteroidales</taxon>
        <taxon>Rikenellaceae</taxon>
        <taxon>Alistipes</taxon>
    </lineage>
</organism>
<evidence type="ECO:0000313" key="3">
    <source>
        <dbReference type="EMBL" id="UWN58169.1"/>
    </source>
</evidence>
<dbReference type="Proteomes" id="UP001059295">
    <property type="component" value="Chromosome"/>
</dbReference>
<keyword evidence="1" id="KW-0732">Signal</keyword>
<proteinExistence type="predicted"/>
<dbReference type="RefSeq" id="WP_019246543.1">
    <property type="nucleotide sequence ID" value="NZ_CAPH01000017.1"/>
</dbReference>
<dbReference type="PANTHER" id="PTHR42834">
    <property type="entry name" value="ENDONUCLEASE/EXONUCLEASE/PHOSPHATASE FAMILY PROTEIN (AFU_ORTHOLOGUE AFUA_3G09210)"/>
    <property type="match status" value="1"/>
</dbReference>
<dbReference type="Gene3D" id="3.60.10.10">
    <property type="entry name" value="Endonuclease/exonuclease/phosphatase"/>
    <property type="match status" value="1"/>
</dbReference>
<dbReference type="EMBL" id="CP102294">
    <property type="protein sequence ID" value="UWN58169.1"/>
    <property type="molecule type" value="Genomic_DNA"/>
</dbReference>
<name>A0ABY5V3F6_9BACT</name>
<dbReference type="Pfam" id="PF19580">
    <property type="entry name" value="Exo_endo_phos_3"/>
    <property type="match status" value="1"/>
</dbReference>
<dbReference type="SUPFAM" id="SSF56219">
    <property type="entry name" value="DNase I-like"/>
    <property type="match status" value="1"/>
</dbReference>
<evidence type="ECO:0000259" key="2">
    <source>
        <dbReference type="Pfam" id="PF19580"/>
    </source>
</evidence>
<dbReference type="InterPro" id="IPR005135">
    <property type="entry name" value="Endo/exonuclease/phosphatase"/>
</dbReference>
<accession>A0ABY5V3F6</accession>